<dbReference type="GO" id="GO:0004497">
    <property type="term" value="F:monooxygenase activity"/>
    <property type="evidence" value="ECO:0007669"/>
    <property type="project" value="UniProtKB-KW"/>
</dbReference>
<dbReference type="PROSITE" id="PS51318">
    <property type="entry name" value="TAT"/>
    <property type="match status" value="1"/>
</dbReference>
<evidence type="ECO:0000256" key="2">
    <source>
        <dbReference type="ARBA" id="ARBA00023180"/>
    </source>
</evidence>
<keyword evidence="2" id="KW-0325">Glycoprotein</keyword>
<evidence type="ECO:0000256" key="1">
    <source>
        <dbReference type="ARBA" id="ARBA00022729"/>
    </source>
</evidence>
<reference evidence="3" key="1">
    <citation type="journal article" date="2014" name="Int. J. Syst. Evol. Microbiol.">
        <title>Complete genome sequence of Corynebacterium casei LMG S-19264T (=DSM 44701T), isolated from a smear-ripened cheese.</title>
        <authorList>
            <consortium name="US DOE Joint Genome Institute (JGI-PGF)"/>
            <person name="Walter F."/>
            <person name="Albersmeier A."/>
            <person name="Kalinowski J."/>
            <person name="Ruckert C."/>
        </authorList>
    </citation>
    <scope>NUCLEOTIDE SEQUENCE</scope>
    <source>
        <strain evidence="3">NBRC 110023</strain>
    </source>
</reference>
<organism evidence="3 4">
    <name type="scientific">Agaribacter marinus</name>
    <dbReference type="NCBI Taxonomy" id="1431249"/>
    <lineage>
        <taxon>Bacteria</taxon>
        <taxon>Pseudomonadati</taxon>
        <taxon>Pseudomonadota</taxon>
        <taxon>Gammaproteobacteria</taxon>
        <taxon>Alteromonadales</taxon>
        <taxon>Alteromonadaceae</taxon>
        <taxon>Agaribacter</taxon>
    </lineage>
</organism>
<evidence type="ECO:0000313" key="3">
    <source>
        <dbReference type="EMBL" id="GLR69466.1"/>
    </source>
</evidence>
<keyword evidence="1" id="KW-0732">Signal</keyword>
<keyword evidence="4" id="KW-1185">Reference proteome</keyword>
<dbReference type="EMBL" id="BSOT01000005">
    <property type="protein sequence ID" value="GLR69466.1"/>
    <property type="molecule type" value="Genomic_DNA"/>
</dbReference>
<proteinExistence type="predicted"/>
<dbReference type="InterPro" id="IPR006311">
    <property type="entry name" value="TAT_signal"/>
</dbReference>
<gene>
    <name evidence="3" type="primary">pam</name>
    <name evidence="3" type="ORF">GCM10007852_03740</name>
</gene>
<dbReference type="AlphaFoldDB" id="A0AA37WG02"/>
<dbReference type="InterPro" id="IPR011042">
    <property type="entry name" value="6-blade_b-propeller_TolB-like"/>
</dbReference>
<dbReference type="PANTHER" id="PTHR10680">
    <property type="entry name" value="PEPTIDYL-GLYCINE ALPHA-AMIDATING MONOOXYGENASE"/>
    <property type="match status" value="1"/>
</dbReference>
<evidence type="ECO:0000313" key="4">
    <source>
        <dbReference type="Proteomes" id="UP001156601"/>
    </source>
</evidence>
<dbReference type="SUPFAM" id="SSF63825">
    <property type="entry name" value="YWTD domain"/>
    <property type="match status" value="1"/>
</dbReference>
<keyword evidence="3" id="KW-0560">Oxidoreductase</keyword>
<comment type="caution">
    <text evidence="3">The sequence shown here is derived from an EMBL/GenBank/DDBJ whole genome shotgun (WGS) entry which is preliminary data.</text>
</comment>
<name>A0AA37WG02_9ALTE</name>
<sequence>MSDKDDMSRESAILRKRVESIQMKESHKHTIENMSGNNDNEYFSPLAEQRRQFLKSSGMLGAGALSLFTGMSAFTSSAIAHEPPKKPLPKAGRTPHGAIVGHGDFKYKVNYHWGKLDPTKVPVENCHGLDIDAQGRIIMVTDSDVNNFVVYNKDGKLIEAWGTQYPGAHSVKISNENGEDFIYIVDCGWVLDRNRPDNQWKNKWYRQNGFISKLTLDGKLVYTIGHPVTLGIYTMDMRFQPTDITIAPNGDLYVTDGYGSDFVIHYDSNGKYVRHWGGWKNEDKLLNLNNTHGIGVDTRTPEHTLLVSSRGEQKIKRFSLDGTYLGAIELPGAYVGGPIFKGKHFYAPVCWSHIDGKMAPNSGFLTILDGDNKVVSNPGGLRPHYEKDKQGKDTLTPMQTNYEVFNHCHAVCVDDDENLYVGQWNANQMYPIKLERV</sequence>
<dbReference type="Gene3D" id="2.120.10.30">
    <property type="entry name" value="TolB, C-terminal domain"/>
    <property type="match status" value="1"/>
</dbReference>
<keyword evidence="3" id="KW-0503">Monooxygenase</keyword>
<dbReference type="Proteomes" id="UP001156601">
    <property type="component" value="Unassembled WGS sequence"/>
</dbReference>
<accession>A0AA37WG02</accession>
<reference evidence="3" key="2">
    <citation type="submission" date="2023-01" db="EMBL/GenBank/DDBJ databases">
        <title>Draft genome sequence of Agaribacter marinus strain NBRC 110023.</title>
        <authorList>
            <person name="Sun Q."/>
            <person name="Mori K."/>
        </authorList>
    </citation>
    <scope>NUCLEOTIDE SEQUENCE</scope>
    <source>
        <strain evidence="3">NBRC 110023</strain>
    </source>
</reference>
<dbReference type="PANTHER" id="PTHR10680:SF38">
    <property type="entry name" value="BLL1368 PROTEIN"/>
    <property type="match status" value="1"/>
</dbReference>
<protein>
    <submittedName>
        <fullName evidence="3">Peptidylglycine monooxygenase</fullName>
    </submittedName>
</protein>